<dbReference type="RefSeq" id="WP_089369452.1">
    <property type="nucleotide sequence ID" value="NZ_BMEP01000002.1"/>
</dbReference>
<dbReference type="GO" id="GO:0004792">
    <property type="term" value="F:thiosulfate-cyanide sulfurtransferase activity"/>
    <property type="evidence" value="ECO:0007669"/>
    <property type="project" value="TreeGrafter"/>
</dbReference>
<evidence type="ECO:0000313" key="3">
    <source>
        <dbReference type="Proteomes" id="UP000198379"/>
    </source>
</evidence>
<dbReference type="GO" id="GO:0016779">
    <property type="term" value="F:nucleotidyltransferase activity"/>
    <property type="evidence" value="ECO:0007669"/>
    <property type="project" value="TreeGrafter"/>
</dbReference>
<dbReference type="GO" id="GO:0008641">
    <property type="term" value="F:ubiquitin-like modifier activating enzyme activity"/>
    <property type="evidence" value="ECO:0007669"/>
    <property type="project" value="InterPro"/>
</dbReference>
<dbReference type="GO" id="GO:0005737">
    <property type="term" value="C:cytoplasm"/>
    <property type="evidence" value="ECO:0007669"/>
    <property type="project" value="TreeGrafter"/>
</dbReference>
<protein>
    <submittedName>
        <fullName evidence="2">ThiF family protein</fullName>
    </submittedName>
</protein>
<dbReference type="SUPFAM" id="SSF69572">
    <property type="entry name" value="Activating enzymes of the ubiquitin-like proteins"/>
    <property type="match status" value="1"/>
</dbReference>
<dbReference type="Proteomes" id="UP000198379">
    <property type="component" value="Unassembled WGS sequence"/>
</dbReference>
<proteinExistence type="predicted"/>
<accession>A0A238VN52</accession>
<sequence>MDFSRIEHAFDISILQNSHIVIVGIGGSYNLIINIIRSGVGKITTLDFDVVEQKNIPRQGYDQSDVGKYKVDALASKVKAINPNIIYEGITQNFLSMPSDELDRIFGSADILLFLTDSFEAQSFGNIIALDYNKPALWGGWYAHSRTAEIVYQVPQFTPSCFRCAVSPRYKANEKEEVQISSNANTIFHSELLDSMIGMLVMAILHRNYEGDDKESALLFRSLCDDDRVIRHTLLQFKVNPRGGNPLFDDAYGHLGKTAQLFTPIWQKIEPELVPEYEEDCPDCRGMLNAQITTHL</sequence>
<reference evidence="2 3" key="1">
    <citation type="submission" date="2017-06" db="EMBL/GenBank/DDBJ databases">
        <authorList>
            <person name="Kim H.J."/>
            <person name="Triplett B.A."/>
        </authorList>
    </citation>
    <scope>NUCLEOTIDE SEQUENCE [LARGE SCALE GENOMIC DNA]</scope>
    <source>
        <strain evidence="2 3">DSM 25597</strain>
    </source>
</reference>
<organism evidence="2 3">
    <name type="scientific">Dokdonia pacifica</name>
    <dbReference type="NCBI Taxonomy" id="1627892"/>
    <lineage>
        <taxon>Bacteria</taxon>
        <taxon>Pseudomonadati</taxon>
        <taxon>Bacteroidota</taxon>
        <taxon>Flavobacteriia</taxon>
        <taxon>Flavobacteriales</taxon>
        <taxon>Flavobacteriaceae</taxon>
        <taxon>Dokdonia</taxon>
    </lineage>
</organism>
<dbReference type="InterPro" id="IPR035985">
    <property type="entry name" value="Ubiquitin-activating_enz"/>
</dbReference>
<dbReference type="OrthoDB" id="1426308at2"/>
<evidence type="ECO:0000259" key="1">
    <source>
        <dbReference type="Pfam" id="PF00899"/>
    </source>
</evidence>
<evidence type="ECO:0000313" key="2">
    <source>
        <dbReference type="EMBL" id="SNR35666.1"/>
    </source>
</evidence>
<dbReference type="InterPro" id="IPR045886">
    <property type="entry name" value="ThiF/MoeB/HesA"/>
</dbReference>
<feature type="domain" description="THIF-type NAD/FAD binding fold" evidence="1">
    <location>
        <begin position="15"/>
        <end position="182"/>
    </location>
</feature>
<dbReference type="Gene3D" id="3.40.50.720">
    <property type="entry name" value="NAD(P)-binding Rossmann-like Domain"/>
    <property type="match status" value="1"/>
</dbReference>
<dbReference type="EMBL" id="FZNY01000001">
    <property type="protein sequence ID" value="SNR35666.1"/>
    <property type="molecule type" value="Genomic_DNA"/>
</dbReference>
<dbReference type="AlphaFoldDB" id="A0A238VN52"/>
<dbReference type="PANTHER" id="PTHR10953:SF102">
    <property type="entry name" value="ADENYLYLTRANSFERASE AND SULFURTRANSFERASE MOCS3"/>
    <property type="match status" value="1"/>
</dbReference>
<dbReference type="PANTHER" id="PTHR10953">
    <property type="entry name" value="UBIQUITIN-ACTIVATING ENZYME E1"/>
    <property type="match status" value="1"/>
</dbReference>
<keyword evidence="3" id="KW-1185">Reference proteome</keyword>
<name>A0A238VN52_9FLAO</name>
<dbReference type="InterPro" id="IPR000594">
    <property type="entry name" value="ThiF_NAD_FAD-bd"/>
</dbReference>
<gene>
    <name evidence="2" type="ORF">SAMN06265376_10174</name>
</gene>
<dbReference type="Pfam" id="PF00899">
    <property type="entry name" value="ThiF"/>
    <property type="match status" value="1"/>
</dbReference>